<dbReference type="GO" id="GO:0005737">
    <property type="term" value="C:cytoplasm"/>
    <property type="evidence" value="ECO:0007669"/>
    <property type="project" value="TreeGrafter"/>
</dbReference>
<dbReference type="InterPro" id="IPR051912">
    <property type="entry name" value="Alkylbase_DNA_Glycosylase/TA"/>
</dbReference>
<feature type="region of interest" description="Disordered" evidence="3">
    <location>
        <begin position="290"/>
        <end position="313"/>
    </location>
</feature>
<keyword evidence="5" id="KW-1185">Reference proteome</keyword>
<proteinExistence type="predicted"/>
<dbReference type="GO" id="GO:0032993">
    <property type="term" value="C:protein-DNA complex"/>
    <property type="evidence" value="ECO:0007669"/>
    <property type="project" value="TreeGrafter"/>
</dbReference>
<dbReference type="KEGG" id="serj:SGUI_1035"/>
<organism evidence="4 5">
    <name type="scientific">Serinicoccus hydrothermalis</name>
    <dbReference type="NCBI Taxonomy" id="1758689"/>
    <lineage>
        <taxon>Bacteria</taxon>
        <taxon>Bacillati</taxon>
        <taxon>Actinomycetota</taxon>
        <taxon>Actinomycetes</taxon>
        <taxon>Micrococcales</taxon>
        <taxon>Ornithinimicrobiaceae</taxon>
        <taxon>Serinicoccus</taxon>
    </lineage>
</organism>
<keyword evidence="1" id="KW-0227">DNA damage</keyword>
<dbReference type="PATRIC" id="fig|1758689.4.peg.1073"/>
<keyword evidence="2" id="KW-0234">DNA repair</keyword>
<dbReference type="PANTHER" id="PTHR43003">
    <property type="entry name" value="DNA-3-METHYLADENINE GLYCOSYLASE"/>
    <property type="match status" value="1"/>
</dbReference>
<dbReference type="GO" id="GO:0032131">
    <property type="term" value="F:alkylated DNA binding"/>
    <property type="evidence" value="ECO:0007669"/>
    <property type="project" value="TreeGrafter"/>
</dbReference>
<protein>
    <recommendedName>
        <fullName evidence="6">DNA-3-methyladenine glycosylase II</fullName>
    </recommendedName>
</protein>
<sequence length="313" mass="33919">MSTARHRVWRPSRPLDVGATWGTLRRGAGDPCWRVVDGTLWRGLRVPTGAVTLRLPPRGAEDPVAAQAWGPGAEWLLDALPRMLGEEDDDRGFTPVHERVALAARRRPGWRVPRTGLVMEALVPAVIEQKVTGQEAFSGWRRVVRRFGEPAPGPGATDGLRLRVPPSVTTLAGMPSWEWLRAGVSPQRADTVARVVQVAARLEECVDLSPQQARRRLTAVPGVGVWTAAETAQRALGDADAVSFGDYHVAANIGWALTGTPVDDHGLVELLAPYAGHRYRVQRLLELSGAGRPRRGPRMAPRGHLPVSRPGGG</sequence>
<evidence type="ECO:0008006" key="6">
    <source>
        <dbReference type="Google" id="ProtNLM"/>
    </source>
</evidence>
<dbReference type="SUPFAM" id="SSF48150">
    <property type="entry name" value="DNA-glycosylase"/>
    <property type="match status" value="1"/>
</dbReference>
<dbReference type="GO" id="GO:0043916">
    <property type="term" value="F:DNA-7-methylguanine glycosylase activity"/>
    <property type="evidence" value="ECO:0007669"/>
    <property type="project" value="TreeGrafter"/>
</dbReference>
<dbReference type="GO" id="GO:0008725">
    <property type="term" value="F:DNA-3-methyladenine glycosylase activity"/>
    <property type="evidence" value="ECO:0007669"/>
    <property type="project" value="TreeGrafter"/>
</dbReference>
<name>A0A1B1NAJ7_9MICO</name>
<dbReference type="RefSeq" id="WP_066637194.1">
    <property type="nucleotide sequence ID" value="NZ_CP014989.1"/>
</dbReference>
<evidence type="ECO:0000256" key="2">
    <source>
        <dbReference type="ARBA" id="ARBA00023204"/>
    </source>
</evidence>
<dbReference type="PANTHER" id="PTHR43003:SF6">
    <property type="entry name" value="DNA GLYCOSYLASE"/>
    <property type="match status" value="1"/>
</dbReference>
<dbReference type="InterPro" id="IPR011257">
    <property type="entry name" value="DNA_glycosylase"/>
</dbReference>
<evidence type="ECO:0000313" key="4">
    <source>
        <dbReference type="EMBL" id="ANS78431.1"/>
    </source>
</evidence>
<dbReference type="GO" id="GO:0006307">
    <property type="term" value="P:DNA alkylation repair"/>
    <property type="evidence" value="ECO:0007669"/>
    <property type="project" value="TreeGrafter"/>
</dbReference>
<accession>A0A1B1NAJ7</accession>
<dbReference type="GO" id="GO:0006285">
    <property type="term" value="P:base-excision repair, AP site formation"/>
    <property type="evidence" value="ECO:0007669"/>
    <property type="project" value="TreeGrafter"/>
</dbReference>
<gene>
    <name evidence="4" type="ORF">SGUI_1035</name>
</gene>
<dbReference type="Proteomes" id="UP000092482">
    <property type="component" value="Chromosome"/>
</dbReference>
<dbReference type="EMBL" id="CP014989">
    <property type="protein sequence ID" value="ANS78431.1"/>
    <property type="molecule type" value="Genomic_DNA"/>
</dbReference>
<dbReference type="OrthoDB" id="5501430at2"/>
<evidence type="ECO:0000256" key="3">
    <source>
        <dbReference type="SAM" id="MobiDB-lite"/>
    </source>
</evidence>
<dbReference type="AlphaFoldDB" id="A0A1B1NAJ7"/>
<dbReference type="Gene3D" id="1.10.340.30">
    <property type="entry name" value="Hypothetical protein, domain 2"/>
    <property type="match status" value="1"/>
</dbReference>
<dbReference type="STRING" id="1758689.SGUI_1035"/>
<reference evidence="4 5" key="1">
    <citation type="submission" date="2016-03" db="EMBL/GenBank/DDBJ databases">
        <title>Shallow-sea hydrothermal system.</title>
        <authorList>
            <person name="Tang K."/>
        </authorList>
    </citation>
    <scope>NUCLEOTIDE SEQUENCE [LARGE SCALE GENOMIC DNA]</scope>
    <source>
        <strain evidence="4 5">JLT9</strain>
    </source>
</reference>
<evidence type="ECO:0000256" key="1">
    <source>
        <dbReference type="ARBA" id="ARBA00022763"/>
    </source>
</evidence>
<evidence type="ECO:0000313" key="5">
    <source>
        <dbReference type="Proteomes" id="UP000092482"/>
    </source>
</evidence>